<feature type="transmembrane region" description="Helical" evidence="9">
    <location>
        <begin position="190"/>
        <end position="207"/>
    </location>
</feature>
<keyword evidence="4 9" id="KW-0812">Transmembrane</keyword>
<keyword evidence="5" id="KW-0862">Zinc</keyword>
<dbReference type="InterPro" id="IPR050681">
    <property type="entry name" value="CDF/SLC30A"/>
</dbReference>
<comment type="similarity">
    <text evidence="2">Belongs to the cation diffusion facilitator (CDF) transporter (TC 2.A.4) family. SLC30A subfamily.</text>
</comment>
<keyword evidence="8 9" id="KW-0472">Membrane</keyword>
<feature type="domain" description="Cation efflux protein transmembrane" evidence="10">
    <location>
        <begin position="25"/>
        <end position="211"/>
    </location>
</feature>
<evidence type="ECO:0000259" key="10">
    <source>
        <dbReference type="Pfam" id="PF01545"/>
    </source>
</evidence>
<accession>A0A940DII9</accession>
<dbReference type="Gene3D" id="1.20.1510.10">
    <property type="entry name" value="Cation efflux protein transmembrane domain"/>
    <property type="match status" value="1"/>
</dbReference>
<dbReference type="InterPro" id="IPR027470">
    <property type="entry name" value="Cation_efflux_CTD"/>
</dbReference>
<reference evidence="12" key="1">
    <citation type="submission" date="2020-10" db="EMBL/GenBank/DDBJ databases">
        <authorList>
            <person name="Gilroy R."/>
        </authorList>
    </citation>
    <scope>NUCLEOTIDE SEQUENCE</scope>
    <source>
        <strain evidence="12">3924</strain>
    </source>
</reference>
<keyword evidence="5" id="KW-0864">Zinc transport</keyword>
<proteinExistence type="inferred from homology"/>
<evidence type="ECO:0000313" key="13">
    <source>
        <dbReference type="Proteomes" id="UP000712007"/>
    </source>
</evidence>
<evidence type="ECO:0000313" key="12">
    <source>
        <dbReference type="EMBL" id="MBO8439549.1"/>
    </source>
</evidence>
<keyword evidence="7" id="KW-0406">Ion transport</keyword>
<comment type="caution">
    <text evidence="12">The sequence shown here is derived from an EMBL/GenBank/DDBJ whole genome shotgun (WGS) entry which is preliminary data.</text>
</comment>
<name>A0A940DII9_9BACT</name>
<feature type="transmembrane region" description="Helical" evidence="9">
    <location>
        <begin position="20"/>
        <end position="45"/>
    </location>
</feature>
<dbReference type="InterPro" id="IPR058533">
    <property type="entry name" value="Cation_efflux_TM"/>
</dbReference>
<evidence type="ECO:0000256" key="9">
    <source>
        <dbReference type="SAM" id="Phobius"/>
    </source>
</evidence>
<gene>
    <name evidence="12" type="ORF">IAC51_02755</name>
</gene>
<dbReference type="GO" id="GO:0005385">
    <property type="term" value="F:zinc ion transmembrane transporter activity"/>
    <property type="evidence" value="ECO:0007669"/>
    <property type="project" value="TreeGrafter"/>
</dbReference>
<dbReference type="SUPFAM" id="SSF161111">
    <property type="entry name" value="Cation efflux protein transmembrane domain-like"/>
    <property type="match status" value="1"/>
</dbReference>
<dbReference type="SUPFAM" id="SSF160240">
    <property type="entry name" value="Cation efflux protein cytoplasmic domain-like"/>
    <property type="match status" value="1"/>
</dbReference>
<dbReference type="AlphaFoldDB" id="A0A940DII9"/>
<sequence length="302" mass="32635">MAHNHQYAHEHQHTHALQSLNAIFIVCIVLNVAYVAVEAAVGLWVGSLGLLSDAGHNLSDAFSLLLSLFAFKMAQRHSTARFTYGYRKSTVLVSLLNAVILLVAVGAIVIEAVHKLNSPETVSGAAISWTAGVGIAVNGLTAWLLMRSQKHDLNVKGAFLHMLMDTLVSAGVVVSGIIIMFTGWTVVDSIISLIIAAIILVSTWKLLRESLFLSLDAVPEGIDTERIESAVSAADGVAGVHHVHIWAMSTTENAATMHVRIESAAQLESVKHRIKEILHENGITHSTIEFELPECRCNDRGC</sequence>
<dbReference type="EMBL" id="JADIMV010000049">
    <property type="protein sequence ID" value="MBO8439549.1"/>
    <property type="molecule type" value="Genomic_DNA"/>
</dbReference>
<evidence type="ECO:0000256" key="3">
    <source>
        <dbReference type="ARBA" id="ARBA00022448"/>
    </source>
</evidence>
<protein>
    <submittedName>
        <fullName evidence="12">Cation transporter</fullName>
    </submittedName>
</protein>
<comment type="subcellular location">
    <subcellularLocation>
        <location evidence="1">Membrane</location>
        <topology evidence="1">Multi-pass membrane protein</topology>
    </subcellularLocation>
</comment>
<dbReference type="InterPro" id="IPR036837">
    <property type="entry name" value="Cation_efflux_CTD_sf"/>
</dbReference>
<keyword evidence="3" id="KW-0813">Transport</keyword>
<feature type="transmembrane region" description="Helical" evidence="9">
    <location>
        <begin position="57"/>
        <end position="74"/>
    </location>
</feature>
<feature type="transmembrane region" description="Helical" evidence="9">
    <location>
        <begin position="95"/>
        <end position="114"/>
    </location>
</feature>
<evidence type="ECO:0000256" key="4">
    <source>
        <dbReference type="ARBA" id="ARBA00022692"/>
    </source>
</evidence>
<evidence type="ECO:0000256" key="6">
    <source>
        <dbReference type="ARBA" id="ARBA00022989"/>
    </source>
</evidence>
<dbReference type="Pfam" id="PF16916">
    <property type="entry name" value="ZT_dimer"/>
    <property type="match status" value="1"/>
</dbReference>
<organism evidence="12 13">
    <name type="scientific">Candidatus Aphodosoma intestinipullorum</name>
    <dbReference type="NCBI Taxonomy" id="2840674"/>
    <lineage>
        <taxon>Bacteria</taxon>
        <taxon>Pseudomonadati</taxon>
        <taxon>Bacteroidota</taxon>
        <taxon>Bacteroidia</taxon>
        <taxon>Bacteroidales</taxon>
        <taxon>Candidatus Aphodosoma</taxon>
    </lineage>
</organism>
<dbReference type="NCBIfam" id="TIGR01297">
    <property type="entry name" value="CDF"/>
    <property type="match status" value="1"/>
</dbReference>
<dbReference type="GO" id="GO:0005886">
    <property type="term" value="C:plasma membrane"/>
    <property type="evidence" value="ECO:0007669"/>
    <property type="project" value="TreeGrafter"/>
</dbReference>
<feature type="transmembrane region" description="Helical" evidence="9">
    <location>
        <begin position="158"/>
        <end position="184"/>
    </location>
</feature>
<dbReference type="Proteomes" id="UP000712007">
    <property type="component" value="Unassembled WGS sequence"/>
</dbReference>
<keyword evidence="6 9" id="KW-1133">Transmembrane helix</keyword>
<evidence type="ECO:0000256" key="7">
    <source>
        <dbReference type="ARBA" id="ARBA00023065"/>
    </source>
</evidence>
<feature type="transmembrane region" description="Helical" evidence="9">
    <location>
        <begin position="126"/>
        <end position="146"/>
    </location>
</feature>
<dbReference type="InterPro" id="IPR002524">
    <property type="entry name" value="Cation_efflux"/>
</dbReference>
<reference evidence="12" key="2">
    <citation type="journal article" date="2021" name="PeerJ">
        <title>Extensive microbial diversity within the chicken gut microbiome revealed by metagenomics and culture.</title>
        <authorList>
            <person name="Gilroy R."/>
            <person name="Ravi A."/>
            <person name="Getino M."/>
            <person name="Pursley I."/>
            <person name="Horton D.L."/>
            <person name="Alikhan N.F."/>
            <person name="Baker D."/>
            <person name="Gharbi K."/>
            <person name="Hall N."/>
            <person name="Watson M."/>
            <person name="Adriaenssens E.M."/>
            <person name="Foster-Nyarko E."/>
            <person name="Jarju S."/>
            <person name="Secka A."/>
            <person name="Antonio M."/>
            <person name="Oren A."/>
            <person name="Chaudhuri R.R."/>
            <person name="La Ragione R."/>
            <person name="Hildebrand F."/>
            <person name="Pallen M.J."/>
        </authorList>
    </citation>
    <scope>NUCLEOTIDE SEQUENCE</scope>
    <source>
        <strain evidence="12">3924</strain>
    </source>
</reference>
<evidence type="ECO:0000256" key="1">
    <source>
        <dbReference type="ARBA" id="ARBA00004141"/>
    </source>
</evidence>
<evidence type="ECO:0000256" key="5">
    <source>
        <dbReference type="ARBA" id="ARBA00022906"/>
    </source>
</evidence>
<dbReference type="InterPro" id="IPR027469">
    <property type="entry name" value="Cation_efflux_TMD_sf"/>
</dbReference>
<feature type="domain" description="Cation efflux protein cytoplasmic" evidence="11">
    <location>
        <begin position="219"/>
        <end position="289"/>
    </location>
</feature>
<evidence type="ECO:0000259" key="11">
    <source>
        <dbReference type="Pfam" id="PF16916"/>
    </source>
</evidence>
<dbReference type="PANTHER" id="PTHR11562:SF17">
    <property type="entry name" value="RE54080P-RELATED"/>
    <property type="match status" value="1"/>
</dbReference>
<evidence type="ECO:0000256" key="2">
    <source>
        <dbReference type="ARBA" id="ARBA00008873"/>
    </source>
</evidence>
<evidence type="ECO:0000256" key="8">
    <source>
        <dbReference type="ARBA" id="ARBA00023136"/>
    </source>
</evidence>
<dbReference type="Pfam" id="PF01545">
    <property type="entry name" value="Cation_efflux"/>
    <property type="match status" value="1"/>
</dbReference>
<dbReference type="PANTHER" id="PTHR11562">
    <property type="entry name" value="CATION EFFLUX PROTEIN/ ZINC TRANSPORTER"/>
    <property type="match status" value="1"/>
</dbReference>